<proteinExistence type="predicted"/>
<keyword evidence="1" id="KW-0472">Membrane</keyword>
<sequence length="148" mass="15801">MRKRLIISQILVLLLALGIRLLGFGWVLIILVLTPYGWACAAVIITVLMTAAVLSTAQGPVRWRRCTWWLLALADAGLLVFAWCAADTGNIYDSASEQLVPLALLLTGDNHVSGTEQAIYATTATVSIVLFAVAAVAALVVAVAGRRR</sequence>
<keyword evidence="1" id="KW-0812">Transmembrane</keyword>
<accession>A0A7D6ZL31</accession>
<organism evidence="2 3">
    <name type="scientific">Nocardia huaxiensis</name>
    <dbReference type="NCBI Taxonomy" id="2755382"/>
    <lineage>
        <taxon>Bacteria</taxon>
        <taxon>Bacillati</taxon>
        <taxon>Actinomycetota</taxon>
        <taxon>Actinomycetes</taxon>
        <taxon>Mycobacteriales</taxon>
        <taxon>Nocardiaceae</taxon>
        <taxon>Nocardia</taxon>
    </lineage>
</organism>
<dbReference type="KEGG" id="nhu:H0264_33585"/>
<evidence type="ECO:0000313" key="2">
    <source>
        <dbReference type="EMBL" id="QLY30063.1"/>
    </source>
</evidence>
<keyword evidence="1" id="KW-1133">Transmembrane helix</keyword>
<feature type="transmembrane region" description="Helical" evidence="1">
    <location>
        <begin position="66"/>
        <end position="86"/>
    </location>
</feature>
<evidence type="ECO:0000256" key="1">
    <source>
        <dbReference type="SAM" id="Phobius"/>
    </source>
</evidence>
<evidence type="ECO:0000313" key="3">
    <source>
        <dbReference type="Proteomes" id="UP000515512"/>
    </source>
</evidence>
<gene>
    <name evidence="2" type="ORF">H0264_33585</name>
</gene>
<feature type="transmembrane region" description="Helical" evidence="1">
    <location>
        <begin position="36"/>
        <end position="54"/>
    </location>
</feature>
<dbReference type="EMBL" id="CP059399">
    <property type="protein sequence ID" value="QLY30063.1"/>
    <property type="molecule type" value="Genomic_DNA"/>
</dbReference>
<keyword evidence="3" id="KW-1185">Reference proteome</keyword>
<name>A0A7D6ZL31_9NOCA</name>
<dbReference type="AlphaFoldDB" id="A0A7D6ZL31"/>
<dbReference type="Proteomes" id="UP000515512">
    <property type="component" value="Chromosome"/>
</dbReference>
<reference evidence="2 3" key="1">
    <citation type="submission" date="2020-07" db="EMBL/GenBank/DDBJ databases">
        <authorList>
            <person name="Zhuang K."/>
            <person name="Ran Y."/>
        </authorList>
    </citation>
    <scope>NUCLEOTIDE SEQUENCE [LARGE SCALE GENOMIC DNA]</scope>
    <source>
        <strain evidence="2 3">WCH-YHL-001</strain>
    </source>
</reference>
<feature type="transmembrane region" description="Helical" evidence="1">
    <location>
        <begin position="118"/>
        <end position="144"/>
    </location>
</feature>
<feature type="transmembrane region" description="Helical" evidence="1">
    <location>
        <begin position="12"/>
        <end position="30"/>
    </location>
</feature>
<protein>
    <submittedName>
        <fullName evidence="2">Uncharacterized protein</fullName>
    </submittedName>
</protein>
<dbReference type="RefSeq" id="WP_181581262.1">
    <property type="nucleotide sequence ID" value="NZ_CP059399.1"/>
</dbReference>